<organism evidence="1">
    <name type="scientific">Anguilla anguilla</name>
    <name type="common">European freshwater eel</name>
    <name type="synonym">Muraena anguilla</name>
    <dbReference type="NCBI Taxonomy" id="7936"/>
    <lineage>
        <taxon>Eukaryota</taxon>
        <taxon>Metazoa</taxon>
        <taxon>Chordata</taxon>
        <taxon>Craniata</taxon>
        <taxon>Vertebrata</taxon>
        <taxon>Euteleostomi</taxon>
        <taxon>Actinopterygii</taxon>
        <taxon>Neopterygii</taxon>
        <taxon>Teleostei</taxon>
        <taxon>Anguilliformes</taxon>
        <taxon>Anguillidae</taxon>
        <taxon>Anguilla</taxon>
    </lineage>
</organism>
<protein>
    <submittedName>
        <fullName evidence="1">Uncharacterized protein</fullName>
    </submittedName>
</protein>
<name>A0A0E9RAT5_ANGAN</name>
<accession>A0A0E9RAT5</accession>
<dbReference type="EMBL" id="GBXM01083129">
    <property type="protein sequence ID" value="JAH25448.1"/>
    <property type="molecule type" value="Transcribed_RNA"/>
</dbReference>
<evidence type="ECO:0000313" key="1">
    <source>
        <dbReference type="EMBL" id="JAH25448.1"/>
    </source>
</evidence>
<reference evidence="1" key="2">
    <citation type="journal article" date="2015" name="Fish Shellfish Immunol.">
        <title>Early steps in the European eel (Anguilla anguilla)-Vibrio vulnificus interaction in the gills: Role of the RtxA13 toxin.</title>
        <authorList>
            <person name="Callol A."/>
            <person name="Pajuelo D."/>
            <person name="Ebbesson L."/>
            <person name="Teles M."/>
            <person name="MacKenzie S."/>
            <person name="Amaro C."/>
        </authorList>
    </citation>
    <scope>NUCLEOTIDE SEQUENCE</scope>
</reference>
<sequence length="50" mass="5897">MAQIKVPLHVFLTMDSKSICCTEYALPLAVDSEFNYLFIWETTRIIRQLF</sequence>
<reference evidence="1" key="1">
    <citation type="submission" date="2014-11" db="EMBL/GenBank/DDBJ databases">
        <authorList>
            <person name="Amaro Gonzalez C."/>
        </authorList>
    </citation>
    <scope>NUCLEOTIDE SEQUENCE</scope>
</reference>
<dbReference type="AlphaFoldDB" id="A0A0E9RAT5"/>
<proteinExistence type="predicted"/>